<dbReference type="EMBL" id="AP014546">
    <property type="protein sequence ID" value="BBB29781.1"/>
    <property type="molecule type" value="Genomic_DNA"/>
</dbReference>
<dbReference type="KEGG" id="njp:NEJAP_1831"/>
<dbReference type="GO" id="GO:0005737">
    <property type="term" value="C:cytoplasm"/>
    <property type="evidence" value="ECO:0007669"/>
    <property type="project" value="TreeGrafter"/>
</dbReference>
<dbReference type="InterPro" id="IPR013078">
    <property type="entry name" value="His_Pase_superF_clade-1"/>
</dbReference>
<dbReference type="EC" id="3.1.3.73" evidence="1"/>
<dbReference type="InterPro" id="IPR050275">
    <property type="entry name" value="PGM_Phosphatase"/>
</dbReference>
<keyword evidence="2" id="KW-1185">Reference proteome</keyword>
<dbReference type="PANTHER" id="PTHR48100">
    <property type="entry name" value="BROAD-SPECIFICITY PHOSPHATASE YOR283W-RELATED"/>
    <property type="match status" value="1"/>
</dbReference>
<keyword evidence="1" id="KW-0378">Hydrolase</keyword>
<accession>A0A7R6PIK5</accession>
<sequence>MKQYCNSKQPLIIDALRHGETVKGQCYLGRTDAELTDHGWQQMHTTVQNINVDDYDAIITSPLARCQAFAEHWVGLQESGTELLSIDPLIQEYDFGLWDGMTAIDIMLHWAEELADFWRDPDQYPPPQGELITEFFERLQFFLNAKITSEHNKVLLITHGGVIKALTCLNEGKSASRMFSVEAKHGELHQLVWQRS</sequence>
<evidence type="ECO:0000313" key="2">
    <source>
        <dbReference type="Proteomes" id="UP000595332"/>
    </source>
</evidence>
<dbReference type="SMART" id="SM00855">
    <property type="entry name" value="PGAM"/>
    <property type="match status" value="1"/>
</dbReference>
<name>A0A7R6PIK5_9GAMM</name>
<evidence type="ECO:0000313" key="1">
    <source>
        <dbReference type="EMBL" id="BBB29781.1"/>
    </source>
</evidence>
<dbReference type="SUPFAM" id="SSF53254">
    <property type="entry name" value="Phosphoglycerate mutase-like"/>
    <property type="match status" value="1"/>
</dbReference>
<dbReference type="PANTHER" id="PTHR48100:SF1">
    <property type="entry name" value="HISTIDINE PHOSPHATASE FAMILY PROTEIN-RELATED"/>
    <property type="match status" value="1"/>
</dbReference>
<dbReference type="Gene3D" id="3.40.50.1240">
    <property type="entry name" value="Phosphoglycerate mutase-like"/>
    <property type="match status" value="1"/>
</dbReference>
<protein>
    <submittedName>
        <fullName evidence="1">Alpha-ribazole phosphatase</fullName>
        <ecNumber evidence="1">3.1.3.73</ecNumber>
    </submittedName>
</protein>
<gene>
    <name evidence="1" type="primary">cobC2</name>
    <name evidence="1" type="ORF">NEJAP_1831</name>
</gene>
<dbReference type="InterPro" id="IPR029033">
    <property type="entry name" value="His_PPase_superfam"/>
</dbReference>
<dbReference type="CDD" id="cd07067">
    <property type="entry name" value="HP_PGM_like"/>
    <property type="match status" value="1"/>
</dbReference>
<dbReference type="AlphaFoldDB" id="A0A7R6PIK5"/>
<dbReference type="RefSeq" id="WP_201350373.1">
    <property type="nucleotide sequence ID" value="NZ_AP014546.1"/>
</dbReference>
<proteinExistence type="predicted"/>
<reference evidence="1 2" key="1">
    <citation type="journal article" date="2008" name="Int. J. Syst. Evol. Microbiol.">
        <title>Neptunomonas japonica sp. nov., an Osedax japonicus symbiont-like bacterium isolated from sediment adjacent to sperm whale carcasses off Kagoshima, Japan.</title>
        <authorList>
            <person name="Miyazaki M."/>
            <person name="Nogi Y."/>
            <person name="Fujiwara Y."/>
            <person name="Kawato M."/>
            <person name="Kubokawa K."/>
            <person name="Horikoshi K."/>
        </authorList>
    </citation>
    <scope>NUCLEOTIDE SEQUENCE [LARGE SCALE GENOMIC DNA]</scope>
    <source>
        <strain evidence="1 2">JAMM 1380</strain>
    </source>
</reference>
<dbReference type="Proteomes" id="UP000595332">
    <property type="component" value="Chromosome"/>
</dbReference>
<dbReference type="Pfam" id="PF00300">
    <property type="entry name" value="His_Phos_1"/>
    <property type="match status" value="1"/>
</dbReference>
<organism evidence="1 2">
    <name type="scientific">Neptunomonas japonica JAMM 1380</name>
    <dbReference type="NCBI Taxonomy" id="1441457"/>
    <lineage>
        <taxon>Bacteria</taxon>
        <taxon>Pseudomonadati</taxon>
        <taxon>Pseudomonadota</taxon>
        <taxon>Gammaproteobacteria</taxon>
        <taxon>Oceanospirillales</taxon>
        <taxon>Oceanospirillaceae</taxon>
        <taxon>Neptunomonas</taxon>
    </lineage>
</organism>
<dbReference type="GO" id="GO:0043755">
    <property type="term" value="F:alpha-ribazole phosphatase activity"/>
    <property type="evidence" value="ECO:0007669"/>
    <property type="project" value="UniProtKB-EC"/>
</dbReference>